<name>A0ABW7XES1_9MICO</name>
<evidence type="ECO:0000313" key="1">
    <source>
        <dbReference type="EMBL" id="MFI2485880.1"/>
    </source>
</evidence>
<sequence length="75" mass="8060">MDREIDLGEGARIVVRGMDDGGSVVNADVELTVSDGSRGAATVLTLGEIARLMDTYRESGDCQSGAFFRSLICWF</sequence>
<evidence type="ECO:0000313" key="2">
    <source>
        <dbReference type="Proteomes" id="UP001611580"/>
    </source>
</evidence>
<dbReference type="RefSeq" id="WP_397401293.1">
    <property type="nucleotide sequence ID" value="NZ_JBIRYI010000001.1"/>
</dbReference>
<dbReference type="Proteomes" id="UP001611580">
    <property type="component" value="Unassembled WGS sequence"/>
</dbReference>
<keyword evidence="2" id="KW-1185">Reference proteome</keyword>
<accession>A0ABW7XES1</accession>
<proteinExistence type="predicted"/>
<comment type="caution">
    <text evidence="1">The sequence shown here is derived from an EMBL/GenBank/DDBJ whole genome shotgun (WGS) entry which is preliminary data.</text>
</comment>
<organism evidence="1 2">
    <name type="scientific">Promicromonospora kroppenstedtii</name>
    <dbReference type="NCBI Taxonomy" id="440482"/>
    <lineage>
        <taxon>Bacteria</taxon>
        <taxon>Bacillati</taxon>
        <taxon>Actinomycetota</taxon>
        <taxon>Actinomycetes</taxon>
        <taxon>Micrococcales</taxon>
        <taxon>Promicromonosporaceae</taxon>
        <taxon>Promicromonospora</taxon>
    </lineage>
</organism>
<reference evidence="1 2" key="1">
    <citation type="submission" date="2024-10" db="EMBL/GenBank/DDBJ databases">
        <title>The Natural Products Discovery Center: Release of the First 8490 Sequenced Strains for Exploring Actinobacteria Biosynthetic Diversity.</title>
        <authorList>
            <person name="Kalkreuter E."/>
            <person name="Kautsar S.A."/>
            <person name="Yang D."/>
            <person name="Bader C.D."/>
            <person name="Teijaro C.N."/>
            <person name="Fluegel L."/>
            <person name="Davis C.M."/>
            <person name="Simpson J.R."/>
            <person name="Lauterbach L."/>
            <person name="Steele A.D."/>
            <person name="Gui C."/>
            <person name="Meng S."/>
            <person name="Li G."/>
            <person name="Viehrig K."/>
            <person name="Ye F."/>
            <person name="Su P."/>
            <person name="Kiefer A.F."/>
            <person name="Nichols A."/>
            <person name="Cepeda A.J."/>
            <person name="Yan W."/>
            <person name="Fan B."/>
            <person name="Jiang Y."/>
            <person name="Adhikari A."/>
            <person name="Zheng C.-J."/>
            <person name="Schuster L."/>
            <person name="Cowan T.M."/>
            <person name="Smanski M.J."/>
            <person name="Chevrette M.G."/>
            <person name="De Carvalho L.P.S."/>
            <person name="Shen B."/>
        </authorList>
    </citation>
    <scope>NUCLEOTIDE SEQUENCE [LARGE SCALE GENOMIC DNA]</scope>
    <source>
        <strain evidence="1 2">NPDC019481</strain>
    </source>
</reference>
<dbReference type="EMBL" id="JBIRYI010000001">
    <property type="protein sequence ID" value="MFI2485880.1"/>
    <property type="molecule type" value="Genomic_DNA"/>
</dbReference>
<protein>
    <submittedName>
        <fullName evidence="1">Uncharacterized protein</fullName>
    </submittedName>
</protein>
<gene>
    <name evidence="1" type="ORF">ACH47X_03170</name>
</gene>